<dbReference type="RefSeq" id="WP_003423623.1">
    <property type="nucleotide sequence ID" value="NZ_BEHB01000021.1"/>
</dbReference>
<protein>
    <submittedName>
        <fullName evidence="5">Iron (III) dicitrate-binding periplasmic protein</fullName>
    </submittedName>
</protein>
<feature type="signal peptide" evidence="3">
    <location>
        <begin position="1"/>
        <end position="23"/>
    </location>
</feature>
<dbReference type="PANTHER" id="PTHR30535:SF36">
    <property type="entry name" value="HIGH-AFFINITY HEME UPTAKE SYSTEM PROTEIN ISDE"/>
    <property type="match status" value="1"/>
</dbReference>
<dbReference type="PROSITE" id="PS50983">
    <property type="entry name" value="FE_B12_PBP"/>
    <property type="match status" value="1"/>
</dbReference>
<dbReference type="EMBL" id="CAADAT010000019">
    <property type="protein sequence ID" value="VFD55377.1"/>
    <property type="molecule type" value="Genomic_DNA"/>
</dbReference>
<comment type="caution">
    <text evidence="5">The sequence shown here is derived from an EMBL/GenBank/DDBJ whole genome shotgun (WGS) entry which is preliminary data.</text>
</comment>
<evidence type="ECO:0000313" key="5">
    <source>
        <dbReference type="EMBL" id="VFD55377.1"/>
    </source>
</evidence>
<organism evidence="5 6">
    <name type="scientific">Clostridioides difficile</name>
    <name type="common">Peptoclostridium difficile</name>
    <dbReference type="NCBI Taxonomy" id="1496"/>
    <lineage>
        <taxon>Bacteria</taxon>
        <taxon>Bacillati</taxon>
        <taxon>Bacillota</taxon>
        <taxon>Clostridia</taxon>
        <taxon>Peptostreptococcales</taxon>
        <taxon>Peptostreptococcaceae</taxon>
        <taxon>Clostridioides</taxon>
    </lineage>
</organism>
<dbReference type="Gene3D" id="3.40.50.1980">
    <property type="entry name" value="Nitrogenase molybdenum iron protein domain"/>
    <property type="match status" value="2"/>
</dbReference>
<name>A0AAX3H3F2_CLODI</name>
<feature type="coiled-coil region" evidence="2">
    <location>
        <begin position="136"/>
        <end position="163"/>
    </location>
</feature>
<dbReference type="InterPro" id="IPR002491">
    <property type="entry name" value="ABC_transptr_periplasmic_BD"/>
</dbReference>
<sequence length="296" mass="32711">MKLKKLCSVFLLSSLILTGCSKASDGEAKEINNNVNVVSATVAATQVLDKLDATLVGIPTTKSDLPEKYKNLPEVGQAMNPDLEIVASLKPDVFIVDSMFKENVEKSMKEYNLDTFYFETGTYTQFLKSIEDLGEKINKQSEAKKLIDELEGVEQSVAEKAKKQDKKPKVAILFGGGNNFMLATKSSYLGDLVKTVGAENITDNLTDNVESDYIQFSLEQILKENPDYILRFAHGNIEETKKAFDDSFDKNPAWATLDAVKNGKVIDLDSSIFNVSANIHVKDSINKLGDILYGDK</sequence>
<dbReference type="Pfam" id="PF01497">
    <property type="entry name" value="Peripla_BP_2"/>
    <property type="match status" value="1"/>
</dbReference>
<evidence type="ECO:0000259" key="4">
    <source>
        <dbReference type="PROSITE" id="PS50983"/>
    </source>
</evidence>
<dbReference type="PROSITE" id="PS51257">
    <property type="entry name" value="PROKAR_LIPOPROTEIN"/>
    <property type="match status" value="1"/>
</dbReference>
<comment type="similarity">
    <text evidence="1">Belongs to the bacterial solute-binding protein 8 family.</text>
</comment>
<dbReference type="AlphaFoldDB" id="A0AAX3H3F2"/>
<dbReference type="PANTHER" id="PTHR30535">
    <property type="entry name" value="VITAMIN B12-BINDING PROTEIN"/>
    <property type="match status" value="1"/>
</dbReference>
<keyword evidence="2" id="KW-0175">Coiled coil</keyword>
<feature type="chain" id="PRO_5043376759" evidence="3">
    <location>
        <begin position="24"/>
        <end position="296"/>
    </location>
</feature>
<evidence type="ECO:0000313" key="6">
    <source>
        <dbReference type="Proteomes" id="UP000346772"/>
    </source>
</evidence>
<gene>
    <name evidence="5" type="primary">isdE</name>
    <name evidence="5" type="ORF">SAMEA1710456_02881</name>
</gene>
<evidence type="ECO:0000256" key="3">
    <source>
        <dbReference type="SAM" id="SignalP"/>
    </source>
</evidence>
<dbReference type="InterPro" id="IPR050902">
    <property type="entry name" value="ABC_Transporter_SBP"/>
</dbReference>
<keyword evidence="3" id="KW-0732">Signal</keyword>
<accession>A0AAX3H3F2</accession>
<dbReference type="GO" id="GO:0071281">
    <property type="term" value="P:cellular response to iron ion"/>
    <property type="evidence" value="ECO:0007669"/>
    <property type="project" value="TreeGrafter"/>
</dbReference>
<dbReference type="Proteomes" id="UP000346772">
    <property type="component" value="Unassembled WGS sequence"/>
</dbReference>
<feature type="domain" description="Fe/B12 periplasmic-binding" evidence="4">
    <location>
        <begin position="36"/>
        <end position="296"/>
    </location>
</feature>
<evidence type="ECO:0000256" key="1">
    <source>
        <dbReference type="ARBA" id="ARBA00008814"/>
    </source>
</evidence>
<reference evidence="5 6" key="1">
    <citation type="submission" date="2019-02" db="EMBL/GenBank/DDBJ databases">
        <authorList>
            <consortium name="Pathogen Informatics"/>
        </authorList>
    </citation>
    <scope>NUCLEOTIDE SEQUENCE [LARGE SCALE GENOMIC DNA]</scope>
    <source>
        <strain evidence="5 6">078GUE027</strain>
    </source>
</reference>
<evidence type="ECO:0000256" key="2">
    <source>
        <dbReference type="SAM" id="Coils"/>
    </source>
</evidence>
<proteinExistence type="inferred from homology"/>
<dbReference type="SUPFAM" id="SSF53807">
    <property type="entry name" value="Helical backbone' metal receptor"/>
    <property type="match status" value="1"/>
</dbReference>